<proteinExistence type="predicted"/>
<comment type="caution">
    <text evidence="2">The sequence shown here is derived from an EMBL/GenBank/DDBJ whole genome shotgun (WGS) entry which is preliminary data.</text>
</comment>
<dbReference type="PANTHER" id="PTHR38765">
    <property type="entry name" value="DUF484 DOMAIN-CONTAINING PROTEIN"/>
    <property type="match status" value="1"/>
</dbReference>
<feature type="region of interest" description="Disordered" evidence="1">
    <location>
        <begin position="224"/>
        <end position="250"/>
    </location>
</feature>
<gene>
    <name evidence="2" type="ORF">V757_09605</name>
</gene>
<dbReference type="OrthoDB" id="8525200at2"/>
<evidence type="ECO:0000313" key="2">
    <source>
        <dbReference type="EMBL" id="ETD68926.1"/>
    </source>
</evidence>
<keyword evidence="3" id="KW-1185">Reference proteome</keyword>
<organism evidence="2 3">
    <name type="scientific">Pelistega indica</name>
    <dbReference type="NCBI Taxonomy" id="1414851"/>
    <lineage>
        <taxon>Bacteria</taxon>
        <taxon>Pseudomonadati</taxon>
        <taxon>Pseudomonadota</taxon>
        <taxon>Betaproteobacteria</taxon>
        <taxon>Burkholderiales</taxon>
        <taxon>Alcaligenaceae</taxon>
        <taxon>Pelistega</taxon>
    </lineage>
</organism>
<protein>
    <recommendedName>
        <fullName evidence="4">DUF484 domain-containing protein</fullName>
    </recommendedName>
</protein>
<dbReference type="InterPro" id="IPR007435">
    <property type="entry name" value="DUF484"/>
</dbReference>
<dbReference type="Proteomes" id="UP000018766">
    <property type="component" value="Unassembled WGS sequence"/>
</dbReference>
<evidence type="ECO:0008006" key="4">
    <source>
        <dbReference type="Google" id="ProtNLM"/>
    </source>
</evidence>
<dbReference type="RefSeq" id="WP_023952106.1">
    <property type="nucleotide sequence ID" value="NZ_AYSV01000100.1"/>
</dbReference>
<feature type="compositionally biased region" description="Acidic residues" evidence="1">
    <location>
        <begin position="240"/>
        <end position="250"/>
    </location>
</feature>
<dbReference type="Gene3D" id="3.30.450.40">
    <property type="match status" value="1"/>
</dbReference>
<accession>V8FYI0</accession>
<dbReference type="EMBL" id="AYSV01000100">
    <property type="protein sequence ID" value="ETD68926.1"/>
    <property type="molecule type" value="Genomic_DNA"/>
</dbReference>
<feature type="compositionally biased region" description="Acidic residues" evidence="1">
    <location>
        <begin position="224"/>
        <end position="233"/>
    </location>
</feature>
<dbReference type="AlphaFoldDB" id="V8FYI0"/>
<dbReference type="PANTHER" id="PTHR38765:SF1">
    <property type="entry name" value="DUF484 DOMAIN-CONTAINING PROTEIN"/>
    <property type="match status" value="1"/>
</dbReference>
<reference evidence="2 3" key="1">
    <citation type="submission" date="2013-11" db="EMBL/GenBank/DDBJ databases">
        <title>Genomic analysis of Pelistega sp. HM-7.</title>
        <authorList>
            <person name="Kumbhare S.V."/>
            <person name="Shetty S.A."/>
            <person name="Sharma O."/>
            <person name="Dhotre D.P."/>
        </authorList>
    </citation>
    <scope>NUCLEOTIDE SEQUENCE [LARGE SCALE GENOMIC DNA]</scope>
    <source>
        <strain evidence="2 3">HM-7</strain>
    </source>
</reference>
<evidence type="ECO:0000256" key="1">
    <source>
        <dbReference type="SAM" id="MobiDB-lite"/>
    </source>
</evidence>
<dbReference type="Pfam" id="PF04340">
    <property type="entry name" value="DUF484"/>
    <property type="match status" value="1"/>
</dbReference>
<dbReference type="InterPro" id="IPR029016">
    <property type="entry name" value="GAF-like_dom_sf"/>
</dbReference>
<name>V8FYI0_9BURK</name>
<evidence type="ECO:0000313" key="3">
    <source>
        <dbReference type="Proteomes" id="UP000018766"/>
    </source>
</evidence>
<sequence>MTNEHLSPEVIAEFLRNNPNFLTEHADIFSEIRVPNPDGPGSLSLLEKQVSTLRDRLHSTQNNLYELGDIAVENQGINDTITDWCATLLAQKEEELIPAAIVTGLQDAFPELEVELLLWGFDQLEDYQLEENVEVQQYIKSLVAPYTGSDIHPGIAAWLSNPAGSIGIAPLYVNDIAIGALVFASQDAKHFYPDMGVFFLENLGYLASAAISRLAPSIMDEEVSITTQEDEQEQNSHNAEDDDYPELDPA</sequence>